<gene>
    <name evidence="1" type="ORF">ZIOFF_043642</name>
</gene>
<evidence type="ECO:0000313" key="2">
    <source>
        <dbReference type="Proteomes" id="UP000734854"/>
    </source>
</evidence>
<protein>
    <submittedName>
        <fullName evidence="1">Uncharacterized protein</fullName>
    </submittedName>
</protein>
<dbReference type="OrthoDB" id="617162at2759"/>
<dbReference type="SMART" id="SM00733">
    <property type="entry name" value="Mterf"/>
    <property type="match status" value="7"/>
</dbReference>
<accession>A0A8J5G4K1</accession>
<reference evidence="1 2" key="1">
    <citation type="submission" date="2020-08" db="EMBL/GenBank/DDBJ databases">
        <title>Plant Genome Project.</title>
        <authorList>
            <person name="Zhang R.-G."/>
        </authorList>
    </citation>
    <scope>NUCLEOTIDE SEQUENCE [LARGE SCALE GENOMIC DNA]</scope>
    <source>
        <tissue evidence="1">Rhizome</tissue>
    </source>
</reference>
<keyword evidence="2" id="KW-1185">Reference proteome</keyword>
<dbReference type="PANTHER" id="PTHR13068:SF236">
    <property type="entry name" value="OS02G0749800 PROTEIN"/>
    <property type="match status" value="1"/>
</dbReference>
<evidence type="ECO:0000313" key="1">
    <source>
        <dbReference type="EMBL" id="KAG6495814.1"/>
    </source>
</evidence>
<sequence>MMKRLHYFSFCKTVYFARSPHPHYASLLFAVLPYSDSATAAAAAAAAAASATGKHMFMVQYLVESCGFDQEKATEASKLLKGIQSRQQPDSVLAFLKSYGFDDASVKRLLLYFPKCLLLDVEKTLTPKFRAFEDLGFSPSDIVDLVWSNPSTVKIKHERTVPKIEFWQGLLGSKDALVKLFKRNRAILAYSMEKRIQPNIELLRECGLDGPKLTSVLRFCPLIVAQNADFLKTLISRAEDLGVPQTSGMFHITLRALLMVSPEKFKMQMELFRSFGWSEDNFVAAFQKCPTFTQGSLTTLQRKMEFLINEVGYASSYIAIRPILLIMSLERRLIPRHRILATLKYRGHCESDYKVTAYMVASETKFVEKYIIFYKDRYPDLSELYASLKHTNTSDSGLQ</sequence>
<dbReference type="Pfam" id="PF02536">
    <property type="entry name" value="mTERF"/>
    <property type="match status" value="1"/>
</dbReference>
<dbReference type="EMBL" id="JACMSC010000012">
    <property type="protein sequence ID" value="KAG6495814.1"/>
    <property type="molecule type" value="Genomic_DNA"/>
</dbReference>
<name>A0A8J5G4K1_ZINOF</name>
<dbReference type="InterPro" id="IPR003690">
    <property type="entry name" value="MTERF"/>
</dbReference>
<dbReference type="GO" id="GO:0003676">
    <property type="term" value="F:nucleic acid binding"/>
    <property type="evidence" value="ECO:0007669"/>
    <property type="project" value="InterPro"/>
</dbReference>
<proteinExistence type="predicted"/>
<comment type="caution">
    <text evidence="1">The sequence shown here is derived from an EMBL/GenBank/DDBJ whole genome shotgun (WGS) entry which is preliminary data.</text>
</comment>
<dbReference type="Proteomes" id="UP000734854">
    <property type="component" value="Unassembled WGS sequence"/>
</dbReference>
<dbReference type="PANTHER" id="PTHR13068">
    <property type="entry name" value="CGI-12 PROTEIN-RELATED"/>
    <property type="match status" value="1"/>
</dbReference>
<organism evidence="1 2">
    <name type="scientific">Zingiber officinale</name>
    <name type="common">Ginger</name>
    <name type="synonym">Amomum zingiber</name>
    <dbReference type="NCBI Taxonomy" id="94328"/>
    <lineage>
        <taxon>Eukaryota</taxon>
        <taxon>Viridiplantae</taxon>
        <taxon>Streptophyta</taxon>
        <taxon>Embryophyta</taxon>
        <taxon>Tracheophyta</taxon>
        <taxon>Spermatophyta</taxon>
        <taxon>Magnoliopsida</taxon>
        <taxon>Liliopsida</taxon>
        <taxon>Zingiberales</taxon>
        <taxon>Zingiberaceae</taxon>
        <taxon>Zingiber</taxon>
    </lineage>
</organism>
<dbReference type="FunFam" id="1.25.70.10:FF:000001">
    <property type="entry name" value="Mitochondrial transcription termination factor-like"/>
    <property type="match status" value="1"/>
</dbReference>
<dbReference type="AlphaFoldDB" id="A0A8J5G4K1"/>